<dbReference type="Proteomes" id="UP000688137">
    <property type="component" value="Unassembled WGS sequence"/>
</dbReference>
<keyword evidence="2" id="KW-1185">Reference proteome</keyword>
<organism evidence="1 2">
    <name type="scientific">Paramecium primaurelia</name>
    <dbReference type="NCBI Taxonomy" id="5886"/>
    <lineage>
        <taxon>Eukaryota</taxon>
        <taxon>Sar</taxon>
        <taxon>Alveolata</taxon>
        <taxon>Ciliophora</taxon>
        <taxon>Intramacronucleata</taxon>
        <taxon>Oligohymenophorea</taxon>
        <taxon>Peniculida</taxon>
        <taxon>Parameciidae</taxon>
        <taxon>Paramecium</taxon>
    </lineage>
</organism>
<evidence type="ECO:0000313" key="1">
    <source>
        <dbReference type="EMBL" id="CAD8063297.1"/>
    </source>
</evidence>
<dbReference type="AlphaFoldDB" id="A0A8S1L7B0"/>
<reference evidence="1" key="1">
    <citation type="submission" date="2021-01" db="EMBL/GenBank/DDBJ databases">
        <authorList>
            <consortium name="Genoscope - CEA"/>
            <person name="William W."/>
        </authorList>
    </citation>
    <scope>NUCLEOTIDE SEQUENCE</scope>
</reference>
<accession>A0A8S1L7B0</accession>
<gene>
    <name evidence="1" type="ORF">PPRIM_AZ9-3.1.T0340249</name>
</gene>
<proteinExistence type="predicted"/>
<comment type="caution">
    <text evidence="1">The sequence shown here is derived from an EMBL/GenBank/DDBJ whole genome shotgun (WGS) entry which is preliminary data.</text>
</comment>
<sequence>MHYTVIQRQISKIQQIKRGVAEFDFFLDGNIIQFTKSQTFGQLDIVTDTVIDVKIRWSGGLFNNHMLLLQQDS</sequence>
<protein>
    <submittedName>
        <fullName evidence="1">Uncharacterized protein</fullName>
    </submittedName>
</protein>
<dbReference type="EMBL" id="CAJJDM010000033">
    <property type="protein sequence ID" value="CAD8063297.1"/>
    <property type="molecule type" value="Genomic_DNA"/>
</dbReference>
<evidence type="ECO:0000313" key="2">
    <source>
        <dbReference type="Proteomes" id="UP000688137"/>
    </source>
</evidence>
<name>A0A8S1L7B0_PARPR</name>